<dbReference type="Proteomes" id="UP000636661">
    <property type="component" value="Unassembled WGS sequence"/>
</dbReference>
<name>A0A918M6S6_9ACTN</name>
<evidence type="ECO:0000313" key="3">
    <source>
        <dbReference type="Proteomes" id="UP000636661"/>
    </source>
</evidence>
<dbReference type="Gene3D" id="1.10.10.60">
    <property type="entry name" value="Homeodomain-like"/>
    <property type="match status" value="1"/>
</dbReference>
<dbReference type="AlphaFoldDB" id="A0A918M6S6"/>
<feature type="compositionally biased region" description="Basic residues" evidence="1">
    <location>
        <begin position="99"/>
        <end position="108"/>
    </location>
</feature>
<sequence length="143" mass="15862">MTPPRTRPRRGRPAVFNDAMQTRYLDAITAGMRLGEAAQHVGIHSNVPARLARKDQEFATRLADARAAGRKTRADNRPHGEAHYNNDDCRHPDCAAAARKGRARRRATTARQPDREQHATIHDLDPPTPPKSPISLPLLLKAS</sequence>
<evidence type="ECO:0000313" key="2">
    <source>
        <dbReference type="EMBL" id="GGU61984.1"/>
    </source>
</evidence>
<protein>
    <submittedName>
        <fullName evidence="2">Uncharacterized protein</fullName>
    </submittedName>
</protein>
<proteinExistence type="predicted"/>
<gene>
    <name evidence="2" type="ORF">GCM10010274_58440</name>
</gene>
<dbReference type="EMBL" id="BMTP01000020">
    <property type="protein sequence ID" value="GGU61984.1"/>
    <property type="molecule type" value="Genomic_DNA"/>
</dbReference>
<evidence type="ECO:0000256" key="1">
    <source>
        <dbReference type="SAM" id="MobiDB-lite"/>
    </source>
</evidence>
<keyword evidence="3" id="KW-1185">Reference proteome</keyword>
<accession>A0A918M6S6</accession>
<organism evidence="2 3">
    <name type="scientific">Streptomyces lavendofoliae</name>
    <dbReference type="NCBI Taxonomy" id="67314"/>
    <lineage>
        <taxon>Bacteria</taxon>
        <taxon>Bacillati</taxon>
        <taxon>Actinomycetota</taxon>
        <taxon>Actinomycetes</taxon>
        <taxon>Kitasatosporales</taxon>
        <taxon>Streptomycetaceae</taxon>
        <taxon>Streptomyces</taxon>
    </lineage>
</organism>
<feature type="compositionally biased region" description="Basic and acidic residues" evidence="1">
    <location>
        <begin position="112"/>
        <end position="125"/>
    </location>
</feature>
<dbReference type="RefSeq" id="WP_189554279.1">
    <property type="nucleotide sequence ID" value="NZ_BMTP01000020.1"/>
</dbReference>
<comment type="caution">
    <text evidence="2">The sequence shown here is derived from an EMBL/GenBank/DDBJ whole genome shotgun (WGS) entry which is preliminary data.</text>
</comment>
<reference evidence="2" key="2">
    <citation type="submission" date="2020-09" db="EMBL/GenBank/DDBJ databases">
        <authorList>
            <person name="Sun Q."/>
            <person name="Ohkuma M."/>
        </authorList>
    </citation>
    <scope>NUCLEOTIDE SEQUENCE</scope>
    <source>
        <strain evidence="2">JCM 4391</strain>
    </source>
</reference>
<feature type="compositionally biased region" description="Low complexity" evidence="1">
    <location>
        <begin position="133"/>
        <end position="143"/>
    </location>
</feature>
<feature type="compositionally biased region" description="Basic and acidic residues" evidence="1">
    <location>
        <begin position="72"/>
        <end position="93"/>
    </location>
</feature>
<reference evidence="2" key="1">
    <citation type="journal article" date="2014" name="Int. J. Syst. Evol. Microbiol.">
        <title>Complete genome sequence of Corynebacterium casei LMG S-19264T (=DSM 44701T), isolated from a smear-ripened cheese.</title>
        <authorList>
            <consortium name="US DOE Joint Genome Institute (JGI-PGF)"/>
            <person name="Walter F."/>
            <person name="Albersmeier A."/>
            <person name="Kalinowski J."/>
            <person name="Ruckert C."/>
        </authorList>
    </citation>
    <scope>NUCLEOTIDE SEQUENCE</scope>
    <source>
        <strain evidence="2">JCM 4391</strain>
    </source>
</reference>
<feature type="region of interest" description="Disordered" evidence="1">
    <location>
        <begin position="65"/>
        <end position="143"/>
    </location>
</feature>